<name>A0ABS5INI4_9MICO</name>
<dbReference type="PROSITE" id="PS51186">
    <property type="entry name" value="GNAT"/>
    <property type="match status" value="1"/>
</dbReference>
<comment type="caution">
    <text evidence="2">The sequence shown here is derived from an EMBL/GenBank/DDBJ whole genome shotgun (WGS) entry which is preliminary data.</text>
</comment>
<feature type="domain" description="N-acetyltransferase" evidence="1">
    <location>
        <begin position="4"/>
        <end position="193"/>
    </location>
</feature>
<dbReference type="RefSeq" id="WP_211543443.1">
    <property type="nucleotide sequence ID" value="NZ_JAGTUK010000003.1"/>
</dbReference>
<dbReference type="GO" id="GO:0016746">
    <property type="term" value="F:acyltransferase activity"/>
    <property type="evidence" value="ECO:0007669"/>
    <property type="project" value="UniProtKB-KW"/>
</dbReference>
<keyword evidence="2" id="KW-0012">Acyltransferase</keyword>
<dbReference type="EMBL" id="JAGTUK010000003">
    <property type="protein sequence ID" value="MBS0024485.1"/>
    <property type="molecule type" value="Genomic_DNA"/>
</dbReference>
<keyword evidence="3" id="KW-1185">Reference proteome</keyword>
<dbReference type="InterPro" id="IPR000182">
    <property type="entry name" value="GNAT_dom"/>
</dbReference>
<evidence type="ECO:0000313" key="3">
    <source>
        <dbReference type="Proteomes" id="UP000678243"/>
    </source>
</evidence>
<accession>A0ABS5INI4</accession>
<dbReference type="InterPro" id="IPR016181">
    <property type="entry name" value="Acyl_CoA_acyltransferase"/>
</dbReference>
<dbReference type="Pfam" id="PF00583">
    <property type="entry name" value="Acetyltransf_1"/>
    <property type="match status" value="1"/>
</dbReference>
<dbReference type="Gene3D" id="3.40.630.30">
    <property type="match status" value="1"/>
</dbReference>
<keyword evidence="2" id="KW-0808">Transferase</keyword>
<organism evidence="2 3">
    <name type="scientific">Microbacterium paraoxydans</name>
    <dbReference type="NCBI Taxonomy" id="199592"/>
    <lineage>
        <taxon>Bacteria</taxon>
        <taxon>Bacillati</taxon>
        <taxon>Actinomycetota</taxon>
        <taxon>Actinomycetes</taxon>
        <taxon>Micrococcales</taxon>
        <taxon>Microbacteriaceae</taxon>
        <taxon>Microbacterium</taxon>
    </lineage>
</organism>
<reference evidence="2 3" key="1">
    <citation type="submission" date="2021-04" db="EMBL/GenBank/DDBJ databases">
        <title>Whole genome analysis of root endophytic bacterium Microbacterium paraoxydans ku-mp colonizing RP-bio226 rice variety.</title>
        <authorList>
            <person name="Ulaganathan K."/>
            <person name="Latha B."/>
        </authorList>
    </citation>
    <scope>NUCLEOTIDE SEQUENCE [LARGE SCALE GENOMIC DNA]</scope>
    <source>
        <strain evidence="3">ku-mp</strain>
    </source>
</reference>
<dbReference type="EC" id="2.3.1.-" evidence="2"/>
<gene>
    <name evidence="2" type="ORF">KE274_10225</name>
</gene>
<dbReference type="Proteomes" id="UP000678243">
    <property type="component" value="Unassembled WGS sequence"/>
</dbReference>
<sequence>MPTITTELATPDRWDDVQRALTGGGDGASCQCIWPMLSNKDWNTTTTPQRTELFRAEIDEGPPPGLVAYVDGEAAGWIRIGPRTAQARIPRTRIIANATTEPFDDPSVWAVTCFVVRREHRGTGLNAALLAAAVDYASRSGARLVEGYPVDTGGDRQRANDLFHGTLGTFLGAGFRAQTVMKPGRVLVALDLSDRTASVDA</sequence>
<dbReference type="SUPFAM" id="SSF55729">
    <property type="entry name" value="Acyl-CoA N-acyltransferases (Nat)"/>
    <property type="match status" value="1"/>
</dbReference>
<proteinExistence type="predicted"/>
<evidence type="ECO:0000259" key="1">
    <source>
        <dbReference type="PROSITE" id="PS51186"/>
    </source>
</evidence>
<evidence type="ECO:0000313" key="2">
    <source>
        <dbReference type="EMBL" id="MBS0024485.1"/>
    </source>
</evidence>
<protein>
    <submittedName>
        <fullName evidence="2">GNAT family N-acetyltransferase</fullName>
        <ecNumber evidence="2">2.3.1.-</ecNumber>
    </submittedName>
</protein>